<dbReference type="AlphaFoldDB" id="A0A3S3R6J9"/>
<dbReference type="PANTHER" id="PTHR46796:SF13">
    <property type="entry name" value="HTH-TYPE TRANSCRIPTIONAL ACTIVATOR RHAS"/>
    <property type="match status" value="1"/>
</dbReference>
<dbReference type="EMBL" id="SAYW01000003">
    <property type="protein sequence ID" value="RWU07751.1"/>
    <property type="molecule type" value="Genomic_DNA"/>
</dbReference>
<dbReference type="Gene3D" id="1.10.10.60">
    <property type="entry name" value="Homeodomain-like"/>
    <property type="match status" value="1"/>
</dbReference>
<accession>A0A3S3R6J9</accession>
<dbReference type="PROSITE" id="PS01124">
    <property type="entry name" value="HTH_ARAC_FAMILY_2"/>
    <property type="match status" value="1"/>
</dbReference>
<comment type="caution">
    <text evidence="5">The sequence shown here is derived from an EMBL/GenBank/DDBJ whole genome shotgun (WGS) entry which is preliminary data.</text>
</comment>
<proteinExistence type="predicted"/>
<sequence>MYFKFIRPQNELLQKYLEGFYIFATDTVEDALEYIVFPSNHVIISIYNHTALQIGKQSIAVKEDPSCGLNSLATFGFLQPITFSYQHPIREIAFCFKSLGLNQFLKNDLIDYFEKELFSFFPFADYEQEMISLLEEKQEDKIQQRIEAYWLSKYEEKDLGLLERAMELLEQPQNTIQQVADELSISRQHMSRLFNTHLCKSPSQFRKIARFRQTLQNRVENVKQQDSLTSLTYESLFYDQSHLIKDFKALTGMNPQKFFSKNQAFENGQINWFFPD</sequence>
<dbReference type="InterPro" id="IPR009057">
    <property type="entry name" value="Homeodomain-like_sf"/>
</dbReference>
<dbReference type="PANTHER" id="PTHR46796">
    <property type="entry name" value="HTH-TYPE TRANSCRIPTIONAL ACTIVATOR RHAS-RELATED"/>
    <property type="match status" value="1"/>
</dbReference>
<protein>
    <submittedName>
        <fullName evidence="5">Helix-turn-helix domain-containing protein</fullName>
    </submittedName>
</protein>
<dbReference type="CDD" id="cd00093">
    <property type="entry name" value="HTH_XRE"/>
    <property type="match status" value="1"/>
</dbReference>
<dbReference type="RefSeq" id="WP_113647661.1">
    <property type="nucleotide sequence ID" value="NZ_QMHN01000003.1"/>
</dbReference>
<dbReference type="OrthoDB" id="662446at2"/>
<dbReference type="SUPFAM" id="SSF46689">
    <property type="entry name" value="Homeodomain-like"/>
    <property type="match status" value="1"/>
</dbReference>
<reference evidence="5 6" key="1">
    <citation type="submission" date="2018-06" db="EMBL/GenBank/DDBJ databases">
        <title>Pedobacter endophyticus sp. nov., an endophytic bacterium isolated from a leaf of Triticum aestivum.</title>
        <authorList>
            <person name="Zhang L."/>
        </authorList>
    </citation>
    <scope>NUCLEOTIDE SEQUENCE [LARGE SCALE GENOMIC DNA]</scope>
    <source>
        <strain evidence="5 6">CM134L-2</strain>
    </source>
</reference>
<name>A0A3S3R6J9_9SPHI</name>
<dbReference type="InterPro" id="IPR018060">
    <property type="entry name" value="HTH_AraC"/>
</dbReference>
<keyword evidence="6" id="KW-1185">Reference proteome</keyword>
<evidence type="ECO:0000259" key="4">
    <source>
        <dbReference type="PROSITE" id="PS01124"/>
    </source>
</evidence>
<evidence type="ECO:0000256" key="2">
    <source>
        <dbReference type="ARBA" id="ARBA00023125"/>
    </source>
</evidence>
<dbReference type="InterPro" id="IPR050204">
    <property type="entry name" value="AraC_XylS_family_regulators"/>
</dbReference>
<organism evidence="5 6">
    <name type="scientific">Pedobacter chitinilyticus</name>
    <dbReference type="NCBI Taxonomy" id="2233776"/>
    <lineage>
        <taxon>Bacteria</taxon>
        <taxon>Pseudomonadati</taxon>
        <taxon>Bacteroidota</taxon>
        <taxon>Sphingobacteriia</taxon>
        <taxon>Sphingobacteriales</taxon>
        <taxon>Sphingobacteriaceae</taxon>
        <taxon>Pedobacter</taxon>
    </lineage>
</organism>
<keyword evidence="3" id="KW-0804">Transcription</keyword>
<evidence type="ECO:0000256" key="3">
    <source>
        <dbReference type="ARBA" id="ARBA00023163"/>
    </source>
</evidence>
<dbReference type="SMART" id="SM00342">
    <property type="entry name" value="HTH_ARAC"/>
    <property type="match status" value="1"/>
</dbReference>
<gene>
    <name evidence="5" type="ORF">DPV69_12290</name>
</gene>
<evidence type="ECO:0000313" key="6">
    <source>
        <dbReference type="Proteomes" id="UP000284120"/>
    </source>
</evidence>
<dbReference type="Pfam" id="PF12833">
    <property type="entry name" value="HTH_18"/>
    <property type="match status" value="1"/>
</dbReference>
<keyword evidence="1" id="KW-0805">Transcription regulation</keyword>
<dbReference type="GO" id="GO:0003700">
    <property type="term" value="F:DNA-binding transcription factor activity"/>
    <property type="evidence" value="ECO:0007669"/>
    <property type="project" value="InterPro"/>
</dbReference>
<evidence type="ECO:0000313" key="5">
    <source>
        <dbReference type="EMBL" id="RWU07751.1"/>
    </source>
</evidence>
<dbReference type="InterPro" id="IPR001387">
    <property type="entry name" value="Cro/C1-type_HTH"/>
</dbReference>
<dbReference type="Proteomes" id="UP000284120">
    <property type="component" value="Unassembled WGS sequence"/>
</dbReference>
<feature type="domain" description="HTH araC/xylS-type" evidence="4">
    <location>
        <begin position="159"/>
        <end position="261"/>
    </location>
</feature>
<dbReference type="GO" id="GO:0043565">
    <property type="term" value="F:sequence-specific DNA binding"/>
    <property type="evidence" value="ECO:0007669"/>
    <property type="project" value="InterPro"/>
</dbReference>
<evidence type="ECO:0000256" key="1">
    <source>
        <dbReference type="ARBA" id="ARBA00023015"/>
    </source>
</evidence>
<keyword evidence="2" id="KW-0238">DNA-binding</keyword>